<dbReference type="Proteomes" id="UP000298416">
    <property type="component" value="Unassembled WGS sequence"/>
</dbReference>
<evidence type="ECO:0000313" key="3">
    <source>
        <dbReference type="Proteomes" id="UP000298416"/>
    </source>
</evidence>
<name>A0A8X8W5F2_SALSN</name>
<organism evidence="2">
    <name type="scientific">Salvia splendens</name>
    <name type="common">Scarlet sage</name>
    <dbReference type="NCBI Taxonomy" id="180675"/>
    <lineage>
        <taxon>Eukaryota</taxon>
        <taxon>Viridiplantae</taxon>
        <taxon>Streptophyta</taxon>
        <taxon>Embryophyta</taxon>
        <taxon>Tracheophyta</taxon>
        <taxon>Spermatophyta</taxon>
        <taxon>Magnoliopsida</taxon>
        <taxon>eudicotyledons</taxon>
        <taxon>Gunneridae</taxon>
        <taxon>Pentapetalae</taxon>
        <taxon>asterids</taxon>
        <taxon>lamiids</taxon>
        <taxon>Lamiales</taxon>
        <taxon>Lamiaceae</taxon>
        <taxon>Nepetoideae</taxon>
        <taxon>Mentheae</taxon>
        <taxon>Salviinae</taxon>
        <taxon>Salvia</taxon>
        <taxon>Salvia subgen. Calosphace</taxon>
        <taxon>core Calosphace</taxon>
    </lineage>
</organism>
<accession>A0A8X8W5F2</accession>
<feature type="region of interest" description="Disordered" evidence="1">
    <location>
        <begin position="1"/>
        <end position="33"/>
    </location>
</feature>
<dbReference type="EMBL" id="PNBA02000020">
    <property type="protein sequence ID" value="KAG6388627.1"/>
    <property type="molecule type" value="Genomic_DNA"/>
</dbReference>
<dbReference type="AlphaFoldDB" id="A0A8X8W5F2"/>
<feature type="compositionally biased region" description="Low complexity" evidence="1">
    <location>
        <begin position="1"/>
        <end position="13"/>
    </location>
</feature>
<reference evidence="2" key="2">
    <citation type="submission" date="2020-08" db="EMBL/GenBank/DDBJ databases">
        <title>Plant Genome Project.</title>
        <authorList>
            <person name="Zhang R.-G."/>
        </authorList>
    </citation>
    <scope>NUCLEOTIDE SEQUENCE</scope>
    <source>
        <strain evidence="2">Huo1</strain>
        <tissue evidence="2">Leaf</tissue>
    </source>
</reference>
<keyword evidence="3" id="KW-1185">Reference proteome</keyword>
<sequence>MDSNNNESASSSNYAPPQGTKASVIPKQREHVSTMMGKTMARAFGKSLAKVAGDHKNKAKVGTSNN</sequence>
<gene>
    <name evidence="2" type="ORF">SASPL_150059</name>
</gene>
<reference evidence="2" key="1">
    <citation type="submission" date="2018-01" db="EMBL/GenBank/DDBJ databases">
        <authorList>
            <person name="Mao J.F."/>
        </authorList>
    </citation>
    <scope>NUCLEOTIDE SEQUENCE</scope>
    <source>
        <strain evidence="2">Huo1</strain>
        <tissue evidence="2">Leaf</tissue>
    </source>
</reference>
<protein>
    <submittedName>
        <fullName evidence="2">Uncharacterized protein</fullName>
    </submittedName>
</protein>
<comment type="caution">
    <text evidence="2">The sequence shown here is derived from an EMBL/GenBank/DDBJ whole genome shotgun (WGS) entry which is preliminary data.</text>
</comment>
<proteinExistence type="predicted"/>
<evidence type="ECO:0000313" key="2">
    <source>
        <dbReference type="EMBL" id="KAG6388627.1"/>
    </source>
</evidence>
<evidence type="ECO:0000256" key="1">
    <source>
        <dbReference type="SAM" id="MobiDB-lite"/>
    </source>
</evidence>